<evidence type="ECO:0000313" key="3">
    <source>
        <dbReference type="Proteomes" id="UP000299102"/>
    </source>
</evidence>
<dbReference type="AlphaFoldDB" id="A0A4C1ZQT7"/>
<dbReference type="EMBL" id="BGZK01002153">
    <property type="protein sequence ID" value="GBP91241.1"/>
    <property type="molecule type" value="Genomic_DNA"/>
</dbReference>
<keyword evidence="3" id="KW-1185">Reference proteome</keyword>
<sequence length="80" mass="9248">MRMRNVARALAGGSGLAPANEAITERFTNINESRIRRRKEEDETSFDKKRASDCRHTHTRAQRDRPHPTPRRPTRPRKGA</sequence>
<accession>A0A4C1ZQT7</accession>
<protein>
    <submittedName>
        <fullName evidence="2">Uncharacterized protein</fullName>
    </submittedName>
</protein>
<evidence type="ECO:0000313" key="2">
    <source>
        <dbReference type="EMBL" id="GBP91241.1"/>
    </source>
</evidence>
<gene>
    <name evidence="2" type="ORF">EVAR_65105_1</name>
</gene>
<evidence type="ECO:0000256" key="1">
    <source>
        <dbReference type="SAM" id="MobiDB-lite"/>
    </source>
</evidence>
<proteinExistence type="predicted"/>
<feature type="compositionally biased region" description="Basic residues" evidence="1">
    <location>
        <begin position="68"/>
        <end position="80"/>
    </location>
</feature>
<reference evidence="2 3" key="1">
    <citation type="journal article" date="2019" name="Commun. Biol.">
        <title>The bagworm genome reveals a unique fibroin gene that provides high tensile strength.</title>
        <authorList>
            <person name="Kono N."/>
            <person name="Nakamura H."/>
            <person name="Ohtoshi R."/>
            <person name="Tomita M."/>
            <person name="Numata K."/>
            <person name="Arakawa K."/>
        </authorList>
    </citation>
    <scope>NUCLEOTIDE SEQUENCE [LARGE SCALE GENOMIC DNA]</scope>
</reference>
<feature type="region of interest" description="Disordered" evidence="1">
    <location>
        <begin position="34"/>
        <end position="80"/>
    </location>
</feature>
<feature type="region of interest" description="Disordered" evidence="1">
    <location>
        <begin position="1"/>
        <end position="20"/>
    </location>
</feature>
<comment type="caution">
    <text evidence="2">The sequence shown here is derived from an EMBL/GenBank/DDBJ whole genome shotgun (WGS) entry which is preliminary data.</text>
</comment>
<organism evidence="2 3">
    <name type="scientific">Eumeta variegata</name>
    <name type="common">Bagworm moth</name>
    <name type="synonym">Eumeta japonica</name>
    <dbReference type="NCBI Taxonomy" id="151549"/>
    <lineage>
        <taxon>Eukaryota</taxon>
        <taxon>Metazoa</taxon>
        <taxon>Ecdysozoa</taxon>
        <taxon>Arthropoda</taxon>
        <taxon>Hexapoda</taxon>
        <taxon>Insecta</taxon>
        <taxon>Pterygota</taxon>
        <taxon>Neoptera</taxon>
        <taxon>Endopterygota</taxon>
        <taxon>Lepidoptera</taxon>
        <taxon>Glossata</taxon>
        <taxon>Ditrysia</taxon>
        <taxon>Tineoidea</taxon>
        <taxon>Psychidae</taxon>
        <taxon>Oiketicinae</taxon>
        <taxon>Eumeta</taxon>
    </lineage>
</organism>
<name>A0A4C1ZQT7_EUMVA</name>
<dbReference type="Proteomes" id="UP000299102">
    <property type="component" value="Unassembled WGS sequence"/>
</dbReference>
<feature type="compositionally biased region" description="Basic and acidic residues" evidence="1">
    <location>
        <begin position="38"/>
        <end position="67"/>
    </location>
</feature>